<accession>A0A8S3YU20</accession>
<dbReference type="InterPro" id="IPR042450">
    <property type="entry name" value="EEF1E1"/>
</dbReference>
<dbReference type="InterPro" id="IPR010987">
    <property type="entry name" value="Glutathione-S-Trfase_C-like"/>
</dbReference>
<feature type="domain" description="GST C-terminal" evidence="1">
    <location>
        <begin position="37"/>
        <end position="158"/>
    </location>
</feature>
<dbReference type="InterPro" id="IPR053836">
    <property type="entry name" value="Arc1-like_N"/>
</dbReference>
<reference evidence="2" key="1">
    <citation type="submission" date="2021-04" db="EMBL/GenBank/DDBJ databases">
        <authorList>
            <consortium name="Molecular Ecology Group"/>
        </authorList>
    </citation>
    <scope>NUCLEOTIDE SEQUENCE</scope>
</reference>
<dbReference type="GO" id="GO:0043517">
    <property type="term" value="P:positive regulation of DNA damage response, signal transduction by p53 class mediator"/>
    <property type="evidence" value="ECO:0007669"/>
    <property type="project" value="InterPro"/>
</dbReference>
<gene>
    <name evidence="2" type="ORF">CUNI_LOCUS6165</name>
</gene>
<dbReference type="GO" id="GO:0017101">
    <property type="term" value="C:aminoacyl-tRNA synthetase multienzyme complex"/>
    <property type="evidence" value="ECO:0007669"/>
    <property type="project" value="InterPro"/>
</dbReference>
<evidence type="ECO:0000313" key="2">
    <source>
        <dbReference type="EMBL" id="CAG5120607.1"/>
    </source>
</evidence>
<dbReference type="GO" id="GO:0005634">
    <property type="term" value="C:nucleus"/>
    <property type="evidence" value="ECO:0007669"/>
    <property type="project" value="TreeGrafter"/>
</dbReference>
<dbReference type="Proteomes" id="UP000678393">
    <property type="component" value="Unassembled WGS sequence"/>
</dbReference>
<evidence type="ECO:0000313" key="3">
    <source>
        <dbReference type="Proteomes" id="UP000678393"/>
    </source>
</evidence>
<name>A0A8S3YU20_9EUPU</name>
<dbReference type="OrthoDB" id="19141at2759"/>
<dbReference type="AlphaFoldDB" id="A0A8S3YU20"/>
<comment type="caution">
    <text evidence="2">The sequence shown here is derived from an EMBL/GenBank/DDBJ whole genome shotgun (WGS) entry which is preliminary data.</text>
</comment>
<protein>
    <recommendedName>
        <fullName evidence="1">GST C-terminal domain-containing protein</fullName>
    </recommendedName>
</protein>
<dbReference type="CDD" id="cd10305">
    <property type="entry name" value="GST_C_AIMP3"/>
    <property type="match status" value="1"/>
</dbReference>
<dbReference type="EMBL" id="CAJHNH020000933">
    <property type="protein sequence ID" value="CAG5120607.1"/>
    <property type="molecule type" value="Genomic_DNA"/>
</dbReference>
<dbReference type="PANTHER" id="PTHR44490:SF1">
    <property type="entry name" value="EUKARYOTIC TRANSLATION ELONGATION FACTOR 1 EPSILON-1"/>
    <property type="match status" value="1"/>
</dbReference>
<dbReference type="Gene3D" id="1.20.1050.10">
    <property type="match status" value="1"/>
</dbReference>
<dbReference type="GO" id="GO:0005737">
    <property type="term" value="C:cytoplasm"/>
    <property type="evidence" value="ECO:0007669"/>
    <property type="project" value="TreeGrafter"/>
</dbReference>
<organism evidence="2 3">
    <name type="scientific">Candidula unifasciata</name>
    <dbReference type="NCBI Taxonomy" id="100452"/>
    <lineage>
        <taxon>Eukaryota</taxon>
        <taxon>Metazoa</taxon>
        <taxon>Spiralia</taxon>
        <taxon>Lophotrochozoa</taxon>
        <taxon>Mollusca</taxon>
        <taxon>Gastropoda</taxon>
        <taxon>Heterobranchia</taxon>
        <taxon>Euthyneura</taxon>
        <taxon>Panpulmonata</taxon>
        <taxon>Eupulmonata</taxon>
        <taxon>Stylommatophora</taxon>
        <taxon>Helicina</taxon>
        <taxon>Helicoidea</taxon>
        <taxon>Geomitridae</taxon>
        <taxon>Candidula</taxon>
    </lineage>
</organism>
<dbReference type="InterPro" id="IPR053837">
    <property type="entry name" value="AIMP3/p18_C"/>
</dbReference>
<dbReference type="InterPro" id="IPR036282">
    <property type="entry name" value="Glutathione-S-Trfase_C_sf"/>
</dbReference>
<keyword evidence="3" id="KW-1185">Reference proteome</keyword>
<proteinExistence type="predicted"/>
<sequence length="165" mass="19230">MFVASTWAVTLSCNNEASHSDDVTLDVGDGRKVSGITCLAKHLQRTSAEFRDVSLEDRMQVEQWLEYRLYIESLQDVESERAVLQELNSYLQDKVYFVGHSLTVADILLYHSLHRVFKHLSFHDKERFINVSRWFNNVQHDRRLRQSLTLLPFVRSPLYSGTSSH</sequence>
<dbReference type="PROSITE" id="PS50405">
    <property type="entry name" value="GST_CTER"/>
    <property type="match status" value="1"/>
</dbReference>
<dbReference type="SUPFAM" id="SSF47616">
    <property type="entry name" value="GST C-terminal domain-like"/>
    <property type="match status" value="1"/>
</dbReference>
<dbReference type="PANTHER" id="PTHR44490">
    <property type="entry name" value="EUKARYOTIC TRANSLATION ELONGATION FACTOR 1 EPSILON-1"/>
    <property type="match status" value="1"/>
</dbReference>
<evidence type="ECO:0000259" key="1">
    <source>
        <dbReference type="PROSITE" id="PS50405"/>
    </source>
</evidence>
<dbReference type="Pfam" id="PF21972">
    <property type="entry name" value="Arc1p_N_like"/>
    <property type="match status" value="1"/>
</dbReference>